<dbReference type="GO" id="GO:1905168">
    <property type="term" value="P:positive regulation of double-strand break repair via homologous recombination"/>
    <property type="evidence" value="ECO:0007669"/>
    <property type="project" value="TreeGrafter"/>
</dbReference>
<evidence type="ECO:0000313" key="2">
    <source>
        <dbReference type="Proteomes" id="UP000520535"/>
    </source>
</evidence>
<dbReference type="InterPro" id="IPR033333">
    <property type="entry name" value="FANCB"/>
</dbReference>
<dbReference type="Proteomes" id="UP000520535">
    <property type="component" value="Unassembled WGS sequence"/>
</dbReference>
<comment type="caution">
    <text evidence="1">The sequence shown here is derived from an EMBL/GenBank/DDBJ whole genome shotgun (WGS) entry which is preliminary data.</text>
</comment>
<accession>A0A7L2VC11</accession>
<feature type="non-terminal residue" evidence="1">
    <location>
        <position position="1"/>
    </location>
</feature>
<organism evidence="1 2">
    <name type="scientific">Brachypteracias leptosomus</name>
    <name type="common">short-legged ground-roller</name>
    <dbReference type="NCBI Taxonomy" id="135165"/>
    <lineage>
        <taxon>Eukaryota</taxon>
        <taxon>Metazoa</taxon>
        <taxon>Chordata</taxon>
        <taxon>Craniata</taxon>
        <taxon>Vertebrata</taxon>
        <taxon>Euteleostomi</taxon>
        <taxon>Archelosauria</taxon>
        <taxon>Archosauria</taxon>
        <taxon>Dinosauria</taxon>
        <taxon>Saurischia</taxon>
        <taxon>Theropoda</taxon>
        <taxon>Coelurosauria</taxon>
        <taxon>Aves</taxon>
        <taxon>Neognathae</taxon>
        <taxon>Neoaves</taxon>
        <taxon>Telluraves</taxon>
        <taxon>Coraciimorphae</taxon>
        <taxon>Coraciiformes</taxon>
        <taxon>Brachypteraciidae</taxon>
        <taxon>Brachypteracias</taxon>
    </lineage>
</organism>
<protein>
    <submittedName>
        <fullName evidence="1">FANCB protein</fullName>
    </submittedName>
</protein>
<dbReference type="PANTHER" id="PTHR28450:SF1">
    <property type="entry name" value="FANCONI ANEMIA GROUP B PROTEIN"/>
    <property type="match status" value="1"/>
</dbReference>
<dbReference type="OrthoDB" id="1917888at2759"/>
<evidence type="ECO:0000313" key="1">
    <source>
        <dbReference type="EMBL" id="NXS55644.1"/>
    </source>
</evidence>
<gene>
    <name evidence="1" type="primary">Fancb</name>
    <name evidence="1" type="ORF">BRALEP_R13876</name>
</gene>
<proteinExistence type="predicted"/>
<dbReference type="PANTHER" id="PTHR28450">
    <property type="entry name" value="FANCONI ANEMIA GROUP B PROTEIN"/>
    <property type="match status" value="1"/>
</dbReference>
<dbReference type="GO" id="GO:0036297">
    <property type="term" value="P:interstrand cross-link repair"/>
    <property type="evidence" value="ECO:0007669"/>
    <property type="project" value="InterPro"/>
</dbReference>
<keyword evidence="2" id="KW-1185">Reference proteome</keyword>
<dbReference type="EMBL" id="VYZX01011642">
    <property type="protein sequence ID" value="NXS55644.1"/>
    <property type="molecule type" value="Genomic_DNA"/>
</dbReference>
<dbReference type="GO" id="GO:2000042">
    <property type="term" value="P:negative regulation of double-strand break repair via homologous recombination"/>
    <property type="evidence" value="ECO:0007669"/>
    <property type="project" value="TreeGrafter"/>
</dbReference>
<dbReference type="AlphaFoldDB" id="A0A7L2VC11"/>
<dbReference type="GO" id="GO:1990414">
    <property type="term" value="P:replication-born double-strand break repair via sister chromatid exchange"/>
    <property type="evidence" value="ECO:0007669"/>
    <property type="project" value="TreeGrafter"/>
</dbReference>
<reference evidence="1 2" key="1">
    <citation type="submission" date="2019-09" db="EMBL/GenBank/DDBJ databases">
        <title>Bird 10,000 Genomes (B10K) Project - Family phase.</title>
        <authorList>
            <person name="Zhang G."/>
        </authorList>
    </citation>
    <scope>NUCLEOTIDE SEQUENCE [LARGE SCALE GENOMIC DNA]</scope>
    <source>
        <strain evidence="1">B10K-DU-012-52</strain>
    </source>
</reference>
<sequence length="510" mass="57429">MLLGEQDQFLSYNGEVLIFHLSKAKHVDGAADKTMNLCVRRMTFNRDTKLFVQKSSGVFSMRASHLKTEIVCCSCTTDSRTGLILPCILMKKKKRNNVVKYLLLLLHSSNKFEQSFTFKLDYELKEDIRLFAGPSVLWRHANKLFYISSKTCTVLSAPVQLSSVVWTGEIKGEGTVVLGIRTACLLESEDEDEFSTSDGAIWGSEFFGYAIEMQKMLTGTCFMPQAYSRVVSSVYVYKNEMWRKQLRISLVAITQKNQLICFQDGLPKGVCELPYEKPCSVKTAVTSNNDLLFIVSFASGNICVVQRRDSLQVASKWQAVKSVLVDDFIGSGSEQLLLLFKDDSNTDTLSTFKITDLGAVNYASDINYKHDVPAAEGLQENGLLTIQALETRLQAGCTSIRELQQHLRLKRRVILESCRALIDLVEERTHILPTAKEVKCRRESRSLLKSAESFEGLVSLWDDVENPPHSLSKETSLASKVPEHFTEKLWQRVVGDSLIIGVKLTESFYL</sequence>
<feature type="non-terminal residue" evidence="1">
    <location>
        <position position="510"/>
    </location>
</feature>
<name>A0A7L2VC11_9AVES</name>
<dbReference type="GO" id="GO:0043240">
    <property type="term" value="C:Fanconi anaemia nuclear complex"/>
    <property type="evidence" value="ECO:0007669"/>
    <property type="project" value="InterPro"/>
</dbReference>